<dbReference type="Gene3D" id="3.90.1570.50">
    <property type="match status" value="1"/>
</dbReference>
<keyword evidence="6" id="KW-0680">Restriction system</keyword>
<keyword evidence="9" id="KW-0067">ATP-binding</keyword>
<proteinExistence type="inferred from homology"/>
<dbReference type="OrthoDB" id="9758243at2"/>
<keyword evidence="14" id="KW-1185">Reference proteome</keyword>
<comment type="similarity">
    <text evidence="2">Belongs to the HsdR family.</text>
</comment>
<keyword evidence="5" id="KW-0547">Nucleotide-binding</keyword>
<accession>A0A660HMW5</accession>
<evidence type="ECO:0000259" key="11">
    <source>
        <dbReference type="Pfam" id="PF04313"/>
    </source>
</evidence>
<comment type="catalytic activity">
    <reaction evidence="1">
        <text>Endonucleolytic cleavage of DNA to give random double-stranded fragments with terminal 5'-phosphates, ATP is simultaneously hydrolyzed.</text>
        <dbReference type="EC" id="3.1.21.3"/>
    </reaction>
</comment>
<dbReference type="EC" id="3.1.21.3" evidence="3"/>
<keyword evidence="10" id="KW-0238">DNA-binding</keyword>
<keyword evidence="4" id="KW-0540">Nuclease</keyword>
<protein>
    <recommendedName>
        <fullName evidence="3">type I site-specific deoxyribonuclease</fullName>
        <ecNumber evidence="3">3.1.21.3</ecNumber>
    </recommendedName>
</protein>
<evidence type="ECO:0000259" key="12">
    <source>
        <dbReference type="Pfam" id="PF04851"/>
    </source>
</evidence>
<dbReference type="KEGG" id="pzi:CWO85_02600"/>
<feature type="domain" description="Helicase/UvrB N-terminal" evidence="12">
    <location>
        <begin position="255"/>
        <end position="305"/>
    </location>
</feature>
<dbReference type="CDD" id="cd22332">
    <property type="entry name" value="HsdR_N"/>
    <property type="match status" value="1"/>
</dbReference>
<evidence type="ECO:0000256" key="7">
    <source>
        <dbReference type="ARBA" id="ARBA00022759"/>
    </source>
</evidence>
<gene>
    <name evidence="13" type="ORF">CWO85_02600</name>
</gene>
<name>A0A660HMW5_ZIZJU</name>
<reference evidence="13 14" key="1">
    <citation type="journal article" date="2018" name="BMC Genomics">
        <title>Comparative genome analysis of jujube witches'-broom Phytoplasma, an obligate pathogen that causes jujube witches'-broom disease.</title>
        <authorList>
            <person name="Wang J."/>
            <person name="Song L."/>
            <person name="Jiao Q."/>
            <person name="Yang S."/>
            <person name="Gao R."/>
            <person name="Lu X."/>
            <person name="Zhou G."/>
        </authorList>
    </citation>
    <scope>NUCLEOTIDE SEQUENCE [LARGE SCALE GENOMIC DNA]</scope>
    <source>
        <strain evidence="13">Jwb-nky</strain>
    </source>
</reference>
<sequence>MLYEKKLEDKAFQKLISLGYEEVIIKNREDLTKNFQNQFLKYNLDNQIDSNFTNINQLHKNWFDDLEYILFNDNKIKNVLDTFEPLREKHNVKMRDSKKGFLLELFNKKDWCKNLFQVARQVVMEDLQNNQNNARYDLVLFINGLPLVLIELKKQWQGLKEAFNQIKDYSSNFQSLFRYIEILIISDGNETEYFANQPQEKSNLLNRYRFQWTNFDYQYMNNLIVFIDDFLKPCRLAQIIARYIFSHEDKKSLLIMRPHQIHATETLLKLAEDTGNNGYIWHTTGSGKTFTSFALCDILQSTTNAQVFF</sequence>
<evidence type="ECO:0000256" key="3">
    <source>
        <dbReference type="ARBA" id="ARBA00012654"/>
    </source>
</evidence>
<dbReference type="EMBL" id="CP025121">
    <property type="protein sequence ID" value="AYJ01378.1"/>
    <property type="molecule type" value="Genomic_DNA"/>
</dbReference>
<dbReference type="PANTHER" id="PTHR30195:SF16">
    <property type="entry name" value="TYPE I RESTRICTION ENZYME ENDONUCLEASE SUBUNIT"/>
    <property type="match status" value="1"/>
</dbReference>
<dbReference type="AlphaFoldDB" id="A0A660HMW5"/>
<evidence type="ECO:0000313" key="14">
    <source>
        <dbReference type="Proteomes" id="UP000272462"/>
    </source>
</evidence>
<dbReference type="InterPro" id="IPR007409">
    <property type="entry name" value="Restrct_endonuc_type1_HsdR_N"/>
</dbReference>
<dbReference type="GO" id="GO:0003677">
    <property type="term" value="F:DNA binding"/>
    <property type="evidence" value="ECO:0007669"/>
    <property type="project" value="UniProtKB-KW"/>
</dbReference>
<feature type="domain" description="Restriction endonuclease type I HsdR N-terminal" evidence="11">
    <location>
        <begin position="3"/>
        <end position="200"/>
    </location>
</feature>
<dbReference type="GO" id="GO:0005524">
    <property type="term" value="F:ATP binding"/>
    <property type="evidence" value="ECO:0007669"/>
    <property type="project" value="UniProtKB-KW"/>
</dbReference>
<dbReference type="Gene3D" id="3.40.50.300">
    <property type="entry name" value="P-loop containing nucleotide triphosphate hydrolases"/>
    <property type="match status" value="1"/>
</dbReference>
<dbReference type="InterPro" id="IPR027417">
    <property type="entry name" value="P-loop_NTPase"/>
</dbReference>
<dbReference type="PANTHER" id="PTHR30195">
    <property type="entry name" value="TYPE I SITE-SPECIFIC DEOXYRIBONUCLEASE PROTEIN SUBUNIT M AND R"/>
    <property type="match status" value="1"/>
</dbReference>
<evidence type="ECO:0000256" key="9">
    <source>
        <dbReference type="ARBA" id="ARBA00022840"/>
    </source>
</evidence>
<keyword evidence="7" id="KW-0255">Endonuclease</keyword>
<dbReference type="InterPro" id="IPR006935">
    <property type="entry name" value="Helicase/UvrB_N"/>
</dbReference>
<evidence type="ECO:0000313" key="13">
    <source>
        <dbReference type="EMBL" id="AYJ01378.1"/>
    </source>
</evidence>
<evidence type="ECO:0000256" key="1">
    <source>
        <dbReference type="ARBA" id="ARBA00000851"/>
    </source>
</evidence>
<dbReference type="SUPFAM" id="SSF52540">
    <property type="entry name" value="P-loop containing nucleoside triphosphate hydrolases"/>
    <property type="match status" value="1"/>
</dbReference>
<evidence type="ECO:0000256" key="6">
    <source>
        <dbReference type="ARBA" id="ARBA00022747"/>
    </source>
</evidence>
<evidence type="ECO:0000256" key="10">
    <source>
        <dbReference type="ARBA" id="ARBA00023125"/>
    </source>
</evidence>
<dbReference type="Pfam" id="PF04851">
    <property type="entry name" value="ResIII"/>
    <property type="match status" value="1"/>
</dbReference>
<evidence type="ECO:0000256" key="8">
    <source>
        <dbReference type="ARBA" id="ARBA00022801"/>
    </source>
</evidence>
<keyword evidence="8" id="KW-0378">Hydrolase</keyword>
<evidence type="ECO:0000256" key="5">
    <source>
        <dbReference type="ARBA" id="ARBA00022741"/>
    </source>
</evidence>
<organism evidence="13 14">
    <name type="scientific">Ziziphus jujuba witches'-broom phytoplasma</name>
    <dbReference type="NCBI Taxonomy" id="135727"/>
    <lineage>
        <taxon>Bacteria</taxon>
        <taxon>Bacillati</taxon>
        <taxon>Mycoplasmatota</taxon>
        <taxon>Mollicutes</taxon>
        <taxon>Acholeplasmatales</taxon>
        <taxon>Acholeplasmataceae</taxon>
        <taxon>Candidatus Phytoplasma</taxon>
        <taxon>16SrV (Elm yellows group)</taxon>
    </lineage>
</organism>
<dbReference type="GO" id="GO:0009307">
    <property type="term" value="P:DNA restriction-modification system"/>
    <property type="evidence" value="ECO:0007669"/>
    <property type="project" value="UniProtKB-KW"/>
</dbReference>
<dbReference type="Proteomes" id="UP000272462">
    <property type="component" value="Chromosome"/>
</dbReference>
<dbReference type="Pfam" id="PF04313">
    <property type="entry name" value="HSDR_N"/>
    <property type="match status" value="1"/>
</dbReference>
<dbReference type="GO" id="GO:0009035">
    <property type="term" value="F:type I site-specific deoxyribonuclease activity"/>
    <property type="evidence" value="ECO:0007669"/>
    <property type="project" value="UniProtKB-EC"/>
</dbReference>
<evidence type="ECO:0000256" key="2">
    <source>
        <dbReference type="ARBA" id="ARBA00008598"/>
    </source>
</evidence>
<evidence type="ECO:0000256" key="4">
    <source>
        <dbReference type="ARBA" id="ARBA00022722"/>
    </source>
</evidence>
<dbReference type="InterPro" id="IPR051268">
    <property type="entry name" value="Type-I_R_enzyme_R_subunit"/>
</dbReference>